<accession>A0A1M6KHR7</accession>
<keyword evidence="2" id="KW-1185">Reference proteome</keyword>
<dbReference type="RefSeq" id="WP_072848041.1">
    <property type="nucleotide sequence ID" value="NZ_FRAH01000003.1"/>
</dbReference>
<dbReference type="EMBL" id="FRAH01000003">
    <property type="protein sequence ID" value="SHJ58496.1"/>
    <property type="molecule type" value="Genomic_DNA"/>
</dbReference>
<evidence type="ECO:0000313" key="2">
    <source>
        <dbReference type="Proteomes" id="UP000183975"/>
    </source>
</evidence>
<gene>
    <name evidence="1" type="ORF">SAMN02745138_00165</name>
</gene>
<dbReference type="Proteomes" id="UP000183975">
    <property type="component" value="Unassembled WGS sequence"/>
</dbReference>
<dbReference type="PROSITE" id="PS51257">
    <property type="entry name" value="PROKAR_LIPOPROTEIN"/>
    <property type="match status" value="1"/>
</dbReference>
<reference evidence="1 2" key="1">
    <citation type="submission" date="2016-11" db="EMBL/GenBank/DDBJ databases">
        <authorList>
            <person name="Jaros S."/>
            <person name="Januszkiewicz K."/>
            <person name="Wedrychowicz H."/>
        </authorList>
    </citation>
    <scope>NUCLEOTIDE SEQUENCE [LARGE SCALE GENOMIC DNA]</scope>
    <source>
        <strain evidence="1 2">DSM 14214</strain>
    </source>
</reference>
<proteinExistence type="predicted"/>
<dbReference type="OrthoDB" id="9920984at2"/>
<protein>
    <submittedName>
        <fullName evidence="1">Uncharacterized protein</fullName>
    </submittedName>
</protein>
<dbReference type="AlphaFoldDB" id="A0A1M6KHR7"/>
<organism evidence="1 2">
    <name type="scientific">Anaerotignum lactatifermentans DSM 14214</name>
    <dbReference type="NCBI Taxonomy" id="1121323"/>
    <lineage>
        <taxon>Bacteria</taxon>
        <taxon>Bacillati</taxon>
        <taxon>Bacillota</taxon>
        <taxon>Clostridia</taxon>
        <taxon>Lachnospirales</taxon>
        <taxon>Anaerotignaceae</taxon>
        <taxon>Anaerotignum</taxon>
    </lineage>
</organism>
<name>A0A1M6KHR7_9FIRM</name>
<evidence type="ECO:0000313" key="1">
    <source>
        <dbReference type="EMBL" id="SHJ58496.1"/>
    </source>
</evidence>
<sequence length="328" mass="36325">MKRLIVLLLFVLALSGCGREMWLKGEVIGRETDENGNLTAIVTETESHGTVRFFLTEDTVVDQLNGEITVEDFLTNDAVYPVVSVYADANTKTFGSYEGEEIPGYTALLIHLEGGYKSNTKVLADGTTLHIVEKEGENQYELEDGTLLLTESQSTASVLQKLKLEPLYDLSELLEQAYAAYKETENPSDFYPYAVSQTTSLTASNEKLYYLETEVRLSTDINNTTSNSLGLAVDRETEIPIPTAELFTCPENEIGTNLLALADLSDADRAAMESAFRLEYVIFVGDSIRIKFPENSLSTQSEGYVVYLEDTEGVHALLRDWAISKDIG</sequence>